<dbReference type="Proteomes" id="UP000216052">
    <property type="component" value="Chromosome"/>
</dbReference>
<sequence length="198" mass="22935">MKPKSLEAKNKIIDAALELMQQQGYEGMTVEEIITAANISVGTFYHYFKSKADILQEAFRTMDKYFEEYVVGKLGDEHSSIDRITQFFHHYALHTTTVGIDNIRSIYSMNNPMFKTKRQMEVFLEDIIHDGQAKGEITTSIPAEEIRRYFFILIRGVIFDWCVHAGSYNLEEEVNKYIKIQINAFKPLSSDISNKIQT</sequence>
<dbReference type="PROSITE" id="PS01081">
    <property type="entry name" value="HTH_TETR_1"/>
    <property type="match status" value="1"/>
</dbReference>
<dbReference type="InterPro" id="IPR009057">
    <property type="entry name" value="Homeodomain-like_sf"/>
</dbReference>
<dbReference type="InterPro" id="IPR001647">
    <property type="entry name" value="HTH_TetR"/>
</dbReference>
<protein>
    <submittedName>
        <fullName evidence="4">HTH-type transcriptional regulator BetI</fullName>
    </submittedName>
</protein>
<reference evidence="4" key="1">
    <citation type="submission" date="2024-05" db="EMBL/GenBank/DDBJ databases">
        <title>Isolation and characterization of Sporomusa carbonis sp. nov., a carboxydotrophic hydrogenogen in the genus of Sporomusa isolated from a charcoal burning pile.</title>
        <authorList>
            <person name="Boeer T."/>
            <person name="Rosenbaum F."/>
            <person name="Eysell L."/>
            <person name="Mueller V."/>
            <person name="Daniel R."/>
            <person name="Poehlein A."/>
        </authorList>
    </citation>
    <scope>NUCLEOTIDE SEQUENCE [LARGE SCALE GENOMIC DNA]</scope>
    <source>
        <strain evidence="4">DSM 3132</strain>
    </source>
</reference>
<dbReference type="Pfam" id="PF08359">
    <property type="entry name" value="TetR_C_4"/>
    <property type="match status" value="1"/>
</dbReference>
<dbReference type="EMBL" id="CP155571">
    <property type="protein sequence ID" value="XFO74823.1"/>
    <property type="molecule type" value="Genomic_DNA"/>
</dbReference>
<dbReference type="SUPFAM" id="SSF46689">
    <property type="entry name" value="Homeodomain-like"/>
    <property type="match status" value="1"/>
</dbReference>
<feature type="DNA-binding region" description="H-T-H motif" evidence="2">
    <location>
        <begin position="29"/>
        <end position="48"/>
    </location>
</feature>
<evidence type="ECO:0000259" key="3">
    <source>
        <dbReference type="PROSITE" id="PS50977"/>
    </source>
</evidence>
<dbReference type="PANTHER" id="PTHR43479:SF11">
    <property type="entry name" value="ACREF_ENVCD OPERON REPRESSOR-RELATED"/>
    <property type="match status" value="1"/>
</dbReference>
<proteinExistence type="predicted"/>
<evidence type="ECO:0000313" key="4">
    <source>
        <dbReference type="EMBL" id="XFO74823.1"/>
    </source>
</evidence>
<evidence type="ECO:0000313" key="5">
    <source>
        <dbReference type="Proteomes" id="UP000216052"/>
    </source>
</evidence>
<accession>A0ABZ3J9S2</accession>
<evidence type="ECO:0000256" key="2">
    <source>
        <dbReference type="PROSITE-ProRule" id="PRU00335"/>
    </source>
</evidence>
<dbReference type="InterPro" id="IPR050624">
    <property type="entry name" value="HTH-type_Tx_Regulator"/>
</dbReference>
<dbReference type="Pfam" id="PF00440">
    <property type="entry name" value="TetR_N"/>
    <property type="match status" value="1"/>
</dbReference>
<keyword evidence="5" id="KW-1185">Reference proteome</keyword>
<keyword evidence="1 2" id="KW-0238">DNA-binding</keyword>
<dbReference type="PANTHER" id="PTHR43479">
    <property type="entry name" value="ACREF/ENVCD OPERON REPRESSOR-RELATED"/>
    <property type="match status" value="1"/>
</dbReference>
<dbReference type="PROSITE" id="PS50977">
    <property type="entry name" value="HTH_TETR_2"/>
    <property type="match status" value="1"/>
</dbReference>
<gene>
    <name evidence="4" type="primary">betI_2</name>
    <name evidence="4" type="ORF">SPACI_049340</name>
</gene>
<dbReference type="SUPFAM" id="SSF48498">
    <property type="entry name" value="Tetracyclin repressor-like, C-terminal domain"/>
    <property type="match status" value="1"/>
</dbReference>
<feature type="domain" description="HTH tetR-type" evidence="3">
    <location>
        <begin position="6"/>
        <end position="66"/>
    </location>
</feature>
<dbReference type="InterPro" id="IPR013570">
    <property type="entry name" value="Tscrpt_reg_YsiA_C"/>
</dbReference>
<name>A0ABZ3J9S2_SPOA4</name>
<organism evidence="4 5">
    <name type="scientific">Sporomusa acidovorans (strain ATCC 49682 / DSM 3132 / Mol)</name>
    <dbReference type="NCBI Taxonomy" id="1123286"/>
    <lineage>
        <taxon>Bacteria</taxon>
        <taxon>Bacillati</taxon>
        <taxon>Bacillota</taxon>
        <taxon>Negativicutes</taxon>
        <taxon>Selenomonadales</taxon>
        <taxon>Sporomusaceae</taxon>
        <taxon>Sporomusa</taxon>
    </lineage>
</organism>
<dbReference type="InterPro" id="IPR023772">
    <property type="entry name" value="DNA-bd_HTH_TetR-type_CS"/>
</dbReference>
<dbReference type="InterPro" id="IPR036271">
    <property type="entry name" value="Tet_transcr_reg_TetR-rel_C_sf"/>
</dbReference>
<evidence type="ECO:0000256" key="1">
    <source>
        <dbReference type="ARBA" id="ARBA00023125"/>
    </source>
</evidence>
<dbReference type="PRINTS" id="PR00455">
    <property type="entry name" value="HTHTETR"/>
</dbReference>
<dbReference type="RefSeq" id="WP_093794025.1">
    <property type="nucleotide sequence ID" value="NZ_CP155571.1"/>
</dbReference>
<dbReference type="Gene3D" id="1.10.357.10">
    <property type="entry name" value="Tetracycline Repressor, domain 2"/>
    <property type="match status" value="1"/>
</dbReference>